<dbReference type="GO" id="GO:0000981">
    <property type="term" value="F:DNA-binding transcription factor activity, RNA polymerase II-specific"/>
    <property type="evidence" value="ECO:0007669"/>
    <property type="project" value="TreeGrafter"/>
</dbReference>
<dbReference type="PANTHER" id="PTHR24408:SF58">
    <property type="entry name" value="TRANSCRIPTION FACTOR (TFIIIA), PUTATIVE (AFU_ORTHOLOGUE AFUA_1G05150)-RELATED"/>
    <property type="match status" value="1"/>
</dbReference>
<dbReference type="Gene3D" id="3.30.160.60">
    <property type="entry name" value="Classic Zinc Finger"/>
    <property type="match status" value="1"/>
</dbReference>
<dbReference type="PROSITE" id="PS00028">
    <property type="entry name" value="ZINC_FINGER_C2H2_1"/>
    <property type="match status" value="1"/>
</dbReference>
<protein>
    <recommendedName>
        <fullName evidence="7">C2H2-type domain-containing protein</fullName>
    </recommendedName>
</protein>
<dbReference type="PROSITE" id="PS50157">
    <property type="entry name" value="ZINC_FINGER_C2H2_2"/>
    <property type="match status" value="1"/>
</dbReference>
<gene>
    <name evidence="8" type="ORF">QE152_g11340</name>
</gene>
<dbReference type="GO" id="GO:0043565">
    <property type="term" value="F:sequence-specific DNA binding"/>
    <property type="evidence" value="ECO:0007669"/>
    <property type="project" value="TreeGrafter"/>
</dbReference>
<feature type="region of interest" description="Disordered" evidence="6">
    <location>
        <begin position="295"/>
        <end position="338"/>
    </location>
</feature>
<dbReference type="SUPFAM" id="SSF57667">
    <property type="entry name" value="beta-beta-alpha zinc fingers"/>
    <property type="match status" value="1"/>
</dbReference>
<dbReference type="AlphaFoldDB" id="A0AAW1LRN6"/>
<evidence type="ECO:0000256" key="6">
    <source>
        <dbReference type="SAM" id="MobiDB-lite"/>
    </source>
</evidence>
<keyword evidence="3 5" id="KW-0863">Zinc-finger</keyword>
<keyword evidence="2" id="KW-0677">Repeat</keyword>
<dbReference type="GO" id="GO:0008270">
    <property type="term" value="F:zinc ion binding"/>
    <property type="evidence" value="ECO:0007669"/>
    <property type="project" value="UniProtKB-KW"/>
</dbReference>
<proteinExistence type="predicted"/>
<organism evidence="8 9">
    <name type="scientific">Popillia japonica</name>
    <name type="common">Japanese beetle</name>
    <dbReference type="NCBI Taxonomy" id="7064"/>
    <lineage>
        <taxon>Eukaryota</taxon>
        <taxon>Metazoa</taxon>
        <taxon>Ecdysozoa</taxon>
        <taxon>Arthropoda</taxon>
        <taxon>Hexapoda</taxon>
        <taxon>Insecta</taxon>
        <taxon>Pterygota</taxon>
        <taxon>Neoptera</taxon>
        <taxon>Endopterygota</taxon>
        <taxon>Coleoptera</taxon>
        <taxon>Polyphaga</taxon>
        <taxon>Scarabaeiformia</taxon>
        <taxon>Scarabaeidae</taxon>
        <taxon>Rutelinae</taxon>
        <taxon>Popillia</taxon>
    </lineage>
</organism>
<dbReference type="InterPro" id="IPR036236">
    <property type="entry name" value="Znf_C2H2_sf"/>
</dbReference>
<feature type="domain" description="C2H2-type" evidence="7">
    <location>
        <begin position="434"/>
        <end position="456"/>
    </location>
</feature>
<dbReference type="Proteomes" id="UP001458880">
    <property type="component" value="Unassembled WGS sequence"/>
</dbReference>
<evidence type="ECO:0000256" key="4">
    <source>
        <dbReference type="ARBA" id="ARBA00022833"/>
    </source>
</evidence>
<keyword evidence="4" id="KW-0862">Zinc</keyword>
<feature type="region of interest" description="Disordered" evidence="6">
    <location>
        <begin position="362"/>
        <end position="384"/>
    </location>
</feature>
<evidence type="ECO:0000256" key="2">
    <source>
        <dbReference type="ARBA" id="ARBA00022737"/>
    </source>
</evidence>
<comment type="caution">
    <text evidence="8">The sequence shown here is derived from an EMBL/GenBank/DDBJ whole genome shotgun (WGS) entry which is preliminary data.</text>
</comment>
<dbReference type="InterPro" id="IPR013087">
    <property type="entry name" value="Znf_C2H2_type"/>
</dbReference>
<evidence type="ECO:0000313" key="9">
    <source>
        <dbReference type="Proteomes" id="UP001458880"/>
    </source>
</evidence>
<dbReference type="PANTHER" id="PTHR24408">
    <property type="entry name" value="ZINC FINGER PROTEIN"/>
    <property type="match status" value="1"/>
</dbReference>
<feature type="region of interest" description="Disordered" evidence="6">
    <location>
        <begin position="199"/>
        <end position="264"/>
    </location>
</feature>
<dbReference type="GO" id="GO:0005634">
    <property type="term" value="C:nucleus"/>
    <property type="evidence" value="ECO:0007669"/>
    <property type="project" value="TreeGrafter"/>
</dbReference>
<sequence>MWAYTSRRNEEQEIEDEIKGKEEWEICRDDIVTKYVCQHCSDLAISLYKYRKKALANDKALKRLARQKFTEPLSETTAIAQFNDRLLEGLETTFEKVVVTSESNPETCRKRSALPLSCAVHPTIIDLIKTYPKLKIPNDLLKYHIEPKVALNRNEVENWVPPPTPEVDTVPTQPISELDRFKMMCPGIHITKVRDTTVKEQPEIAKVSQPSAPNKRKLTESPMDMMPKKRKTSPERCKSSMVVSLTQKTASKKRRSQTPAPHIEKHVPKLKISLRRSEENRSEINAVVTSIPTILNESRNSDSDTTRHQPVVQHRGESPSEPLVNRRSTENSEEPPVVPASKGIFMESLSMQRLDETPVIRRSREPSVESPAIQRDTEPTLMPPRASEIADTTEKIAPRILNRRNVLESDSDGDDDRGFDTENLLDTFTEEIVMNCGVCNRMFGTLQQLKVHERFHQSCTICKMIFRSLDALLYHQREVCFKKVVDNPPNLELVRVDEQPEMSKYYIEAVTRAQSPAVSNKEDEISDVLCISDDDDVVVVGPSAQIPNETDSEDYRQSSSEFQFICRILEKYGNIVPRDTKSKATETKPNICIKYNSKSQIVLENMFSELQNYRVPVELVSKPNSFAYISFNKKVPEEENIYCWASEPVIGLNEKPSPILLNTQPTRDVPLTSQNILLGQPQTINNFNTKTTSITMTQPLINVPPSERIIAAVPVMTQSPINTMPAPVIATQNPINYIKTPFQLAQPVNGMVQSTIPNSQPILKAGIPYNSHITYGHSIPSTSNSNYFGIITTPTPLVLHQSGSSTSASNENFGLRVKSLSELS</sequence>
<evidence type="ECO:0000259" key="7">
    <source>
        <dbReference type="PROSITE" id="PS50157"/>
    </source>
</evidence>
<evidence type="ECO:0000256" key="5">
    <source>
        <dbReference type="PROSITE-ProRule" id="PRU00042"/>
    </source>
</evidence>
<dbReference type="EMBL" id="JASPKY010000110">
    <property type="protein sequence ID" value="KAK9736659.1"/>
    <property type="molecule type" value="Genomic_DNA"/>
</dbReference>
<keyword evidence="1" id="KW-0479">Metal-binding</keyword>
<evidence type="ECO:0000313" key="8">
    <source>
        <dbReference type="EMBL" id="KAK9736659.1"/>
    </source>
</evidence>
<name>A0AAW1LRN6_POPJA</name>
<dbReference type="SMART" id="SM00355">
    <property type="entry name" value="ZnF_C2H2"/>
    <property type="match status" value="2"/>
</dbReference>
<reference evidence="8 9" key="1">
    <citation type="journal article" date="2024" name="BMC Genomics">
        <title>De novo assembly and annotation of Popillia japonica's genome with initial clues to its potential as an invasive pest.</title>
        <authorList>
            <person name="Cucini C."/>
            <person name="Boschi S."/>
            <person name="Funari R."/>
            <person name="Cardaioli E."/>
            <person name="Iannotti N."/>
            <person name="Marturano G."/>
            <person name="Paoli F."/>
            <person name="Bruttini M."/>
            <person name="Carapelli A."/>
            <person name="Frati F."/>
            <person name="Nardi F."/>
        </authorList>
    </citation>
    <scope>NUCLEOTIDE SEQUENCE [LARGE SCALE GENOMIC DNA]</scope>
    <source>
        <strain evidence="8">DMR45628</strain>
    </source>
</reference>
<accession>A0AAW1LRN6</accession>
<evidence type="ECO:0000256" key="1">
    <source>
        <dbReference type="ARBA" id="ARBA00022723"/>
    </source>
</evidence>
<keyword evidence="9" id="KW-1185">Reference proteome</keyword>
<evidence type="ECO:0000256" key="3">
    <source>
        <dbReference type="ARBA" id="ARBA00022771"/>
    </source>
</evidence>